<dbReference type="Proteomes" id="UP000005707">
    <property type="component" value="Unassembled WGS sequence"/>
</dbReference>
<name>F7Q0C9_9MOLU</name>
<proteinExistence type="predicted"/>
<accession>F7Q0C9</accession>
<evidence type="ECO:0000313" key="2">
    <source>
        <dbReference type="Proteomes" id="UP000005707"/>
    </source>
</evidence>
<keyword evidence="2" id="KW-1185">Reference proteome</keyword>
<reference evidence="1 2" key="2">
    <citation type="journal article" date="2013" name="PLoS ONE">
        <title>INDIGO - INtegrated Data Warehouse of MIcrobial GenOmes with Examples from the Red Sea Extremophiles.</title>
        <authorList>
            <person name="Alam I."/>
            <person name="Antunes A."/>
            <person name="Kamau A.A."/>
            <person name="Ba Alawi W."/>
            <person name="Kalkatawi M."/>
            <person name="Stingl U."/>
            <person name="Bajic V.B."/>
        </authorList>
    </citation>
    <scope>NUCLEOTIDE SEQUENCE [LARGE SCALE GENOMIC DNA]</scope>
    <source>
        <strain evidence="1 2">SSD-17B</strain>
    </source>
</reference>
<evidence type="ECO:0000313" key="1">
    <source>
        <dbReference type="EMBL" id="ERJ12726.1"/>
    </source>
</evidence>
<dbReference type="AlphaFoldDB" id="F7Q0C9"/>
<organism evidence="1 2">
    <name type="scientific">Haloplasma contractile SSD-17B</name>
    <dbReference type="NCBI Taxonomy" id="1033810"/>
    <lineage>
        <taxon>Bacteria</taxon>
        <taxon>Bacillati</taxon>
        <taxon>Mycoplasmatota</taxon>
        <taxon>Mollicutes</taxon>
        <taxon>Haloplasmatales</taxon>
        <taxon>Haloplasmataceae</taxon>
        <taxon>Haloplasma</taxon>
    </lineage>
</organism>
<reference evidence="1 2" key="1">
    <citation type="journal article" date="2011" name="J. Bacteriol.">
        <title>Genome sequence of Haloplasma contractile, an unusual contractile bacterium from a deep-sea anoxic brine lake.</title>
        <authorList>
            <person name="Antunes A."/>
            <person name="Alam I."/>
            <person name="El Dorry H."/>
            <person name="Siam R."/>
            <person name="Robertson A."/>
            <person name="Bajic V.B."/>
            <person name="Stingl U."/>
        </authorList>
    </citation>
    <scope>NUCLEOTIDE SEQUENCE [LARGE SCALE GENOMIC DNA]</scope>
    <source>
        <strain evidence="1 2">SSD-17B</strain>
    </source>
</reference>
<dbReference type="EMBL" id="AFNU02000003">
    <property type="protein sequence ID" value="ERJ12726.1"/>
    <property type="molecule type" value="Genomic_DNA"/>
</dbReference>
<gene>
    <name evidence="1" type="ORF">HLPCO_001066</name>
</gene>
<protein>
    <submittedName>
        <fullName evidence="1">Flotillin-like protein</fullName>
    </submittedName>
</protein>
<dbReference type="InParanoid" id="F7Q0C9"/>
<comment type="caution">
    <text evidence="1">The sequence shown here is derived from an EMBL/GenBank/DDBJ whole genome shotgun (WGS) entry which is preliminary data.</text>
</comment>
<sequence>MATYDLTRLINIINLFKYDSPKDINVTITVRVSTEDGIIQCAAERLLGLSQADAKYLIRDIIMSTSFIEKIISNNYYLLLFIYN</sequence>